<dbReference type="OrthoDB" id="4293235at2"/>
<evidence type="ECO:0000259" key="1">
    <source>
        <dbReference type="Pfam" id="PF01494"/>
    </source>
</evidence>
<dbReference type="InterPro" id="IPR002938">
    <property type="entry name" value="FAD-bd"/>
</dbReference>
<dbReference type="PRINTS" id="PR00420">
    <property type="entry name" value="RNGMNOXGNASE"/>
</dbReference>
<dbReference type="SUPFAM" id="SSF51905">
    <property type="entry name" value="FAD/NAD(P)-binding domain"/>
    <property type="match status" value="1"/>
</dbReference>
<dbReference type="Pfam" id="PF01494">
    <property type="entry name" value="FAD_binding_3"/>
    <property type="match status" value="1"/>
</dbReference>
<feature type="domain" description="FAD-binding" evidence="1">
    <location>
        <begin position="5"/>
        <end position="330"/>
    </location>
</feature>
<protein>
    <submittedName>
        <fullName evidence="2">2-polyprenyl-6-methoxyphenol hydroxylase-like FAD-dependent oxidoreductase</fullName>
    </submittedName>
</protein>
<dbReference type="PANTHER" id="PTHR46865">
    <property type="entry name" value="OXIDOREDUCTASE-RELATED"/>
    <property type="match status" value="1"/>
</dbReference>
<proteinExistence type="predicted"/>
<dbReference type="EMBL" id="PJNB01000001">
    <property type="protein sequence ID" value="PKW19699.1"/>
    <property type="molecule type" value="Genomic_DNA"/>
</dbReference>
<dbReference type="InterPro" id="IPR051704">
    <property type="entry name" value="FAD_aromatic-hydroxylase"/>
</dbReference>
<dbReference type="PANTHER" id="PTHR46865:SF2">
    <property type="entry name" value="MONOOXYGENASE"/>
    <property type="match status" value="1"/>
</dbReference>
<dbReference type="GO" id="GO:0071949">
    <property type="term" value="F:FAD binding"/>
    <property type="evidence" value="ECO:0007669"/>
    <property type="project" value="InterPro"/>
</dbReference>
<dbReference type="InterPro" id="IPR036188">
    <property type="entry name" value="FAD/NAD-bd_sf"/>
</dbReference>
<dbReference type="STRING" id="994479.GCA_000194155_00269"/>
<gene>
    <name evidence="2" type="ORF">A8926_7885</name>
</gene>
<dbReference type="Gene3D" id="3.30.9.10">
    <property type="entry name" value="D-Amino Acid Oxidase, subunit A, domain 2"/>
    <property type="match status" value="1"/>
</dbReference>
<evidence type="ECO:0000313" key="3">
    <source>
        <dbReference type="Proteomes" id="UP000233786"/>
    </source>
</evidence>
<reference evidence="2" key="1">
    <citation type="submission" date="2017-12" db="EMBL/GenBank/DDBJ databases">
        <title>Sequencing the genomes of 1000 Actinobacteria strains.</title>
        <authorList>
            <person name="Klenk H.-P."/>
        </authorList>
    </citation>
    <scope>NUCLEOTIDE SEQUENCE [LARGE SCALE GENOMIC DNA]</scope>
    <source>
        <strain evidence="2">DSM 44228</strain>
    </source>
</reference>
<dbReference type="AlphaFoldDB" id="A0A2N3Y9V2"/>
<dbReference type="Proteomes" id="UP000233786">
    <property type="component" value="Unassembled WGS sequence"/>
</dbReference>
<sequence>MTKNILISGASIAGPALAFWLRKHGFNPTVVERAPAMRDGGYAVDVRGAAIEVAERMGILADLREARTGMRGMTVVGAAGRSVAEVRMDELFGGEHDIEVMRGTLTRILHERTSGTEYLFGDSITAIDQSSDGVRVTFEHHEPREFDLVVGTDGLHSNVRRLAFGPEPGFRRYLGYHVSIFSTDNFLDLDRWTTIRNTPGRVAGLYRARTDTGAKAILGFKSPELRFDPSDPQTQIALLDKAFADEGWIAPRLLDAARRAPDFYFDSITQIRLDDWTRGRVVLVGDAGYCPSPLSGQGSSLALVGAYVLAGELLAAGGDHRTAFRRYEAEMRNYVTLNQKIATNGAKTLIPKTATSLWLRNQAFRLMRYLPRTSGLPKEIQHAANAISLRDYAPA</sequence>
<accession>A0A2N3Y9V2</accession>
<organism evidence="2 3">
    <name type="scientific">Saccharopolyspora spinosa</name>
    <dbReference type="NCBI Taxonomy" id="60894"/>
    <lineage>
        <taxon>Bacteria</taxon>
        <taxon>Bacillati</taxon>
        <taxon>Actinomycetota</taxon>
        <taxon>Actinomycetes</taxon>
        <taxon>Pseudonocardiales</taxon>
        <taxon>Pseudonocardiaceae</taxon>
        <taxon>Saccharopolyspora</taxon>
    </lineage>
</organism>
<dbReference type="RefSeq" id="WP_010305532.1">
    <property type="nucleotide sequence ID" value="NZ_CP061007.1"/>
</dbReference>
<keyword evidence="3" id="KW-1185">Reference proteome</keyword>
<comment type="caution">
    <text evidence="2">The sequence shown here is derived from an EMBL/GenBank/DDBJ whole genome shotgun (WGS) entry which is preliminary data.</text>
</comment>
<dbReference type="Gene3D" id="3.50.50.60">
    <property type="entry name" value="FAD/NAD(P)-binding domain"/>
    <property type="match status" value="1"/>
</dbReference>
<name>A0A2N3Y9V2_SACSN</name>
<evidence type="ECO:0000313" key="2">
    <source>
        <dbReference type="EMBL" id="PKW19699.1"/>
    </source>
</evidence>